<sequence length="78" mass="9113">MTETTPQQEHAKPSEKKSEKKELSQKGERHWYAVHTYSGYEDAVARYLKQRVDSLEMDNKIFNVVDGIYILFEFGNDG</sequence>
<dbReference type="AlphaFoldDB" id="A0A0G1X7T7"/>
<dbReference type="Gene3D" id="3.30.70.940">
    <property type="entry name" value="NusG, N-terminal domain"/>
    <property type="match status" value="1"/>
</dbReference>
<evidence type="ECO:0000256" key="1">
    <source>
        <dbReference type="SAM" id="MobiDB-lite"/>
    </source>
</evidence>
<accession>A0A0G1X7T7</accession>
<name>A0A0G1X7T7_9BACT</name>
<reference evidence="2 3" key="1">
    <citation type="journal article" date="2015" name="Nature">
        <title>rRNA introns, odd ribosomes, and small enigmatic genomes across a large radiation of phyla.</title>
        <authorList>
            <person name="Brown C.T."/>
            <person name="Hug L.A."/>
            <person name="Thomas B.C."/>
            <person name="Sharon I."/>
            <person name="Castelle C.J."/>
            <person name="Singh A."/>
            <person name="Wilkins M.J."/>
            <person name="Williams K.H."/>
            <person name="Banfield J.F."/>
        </authorList>
    </citation>
    <scope>NUCLEOTIDE SEQUENCE [LARGE SCALE GENOMIC DNA]</scope>
</reference>
<dbReference type="GO" id="GO:0006354">
    <property type="term" value="P:DNA-templated transcription elongation"/>
    <property type="evidence" value="ECO:0007669"/>
    <property type="project" value="InterPro"/>
</dbReference>
<dbReference type="PATRIC" id="fig|1619005.3.peg.95"/>
<dbReference type="EMBL" id="LCPB01000002">
    <property type="protein sequence ID" value="KKU90435.1"/>
    <property type="molecule type" value="Genomic_DNA"/>
</dbReference>
<evidence type="ECO:0000313" key="3">
    <source>
        <dbReference type="Proteomes" id="UP000033882"/>
    </source>
</evidence>
<evidence type="ECO:0000313" key="2">
    <source>
        <dbReference type="EMBL" id="KKU90435.1"/>
    </source>
</evidence>
<organism evidence="2 3">
    <name type="scientific">Candidatus Wolfebacteria bacterium GW2011_GWA2_47_9b</name>
    <dbReference type="NCBI Taxonomy" id="1619005"/>
    <lineage>
        <taxon>Bacteria</taxon>
        <taxon>Candidatus Wolfeibacteriota</taxon>
    </lineage>
</organism>
<feature type="region of interest" description="Disordered" evidence="1">
    <location>
        <begin position="1"/>
        <end position="27"/>
    </location>
</feature>
<comment type="caution">
    <text evidence="2">The sequence shown here is derived from an EMBL/GenBank/DDBJ whole genome shotgun (WGS) entry which is preliminary data.</text>
</comment>
<dbReference type="Proteomes" id="UP000033882">
    <property type="component" value="Unassembled WGS sequence"/>
</dbReference>
<protein>
    <submittedName>
        <fullName evidence="2">Transcription antitermination protein nusG</fullName>
    </submittedName>
</protein>
<proteinExistence type="predicted"/>
<dbReference type="InterPro" id="IPR036735">
    <property type="entry name" value="NGN_dom_sf"/>
</dbReference>
<dbReference type="SUPFAM" id="SSF82679">
    <property type="entry name" value="N-utilization substance G protein NusG, N-terminal domain"/>
    <property type="match status" value="1"/>
</dbReference>
<feature type="compositionally biased region" description="Basic and acidic residues" evidence="1">
    <location>
        <begin position="9"/>
        <end position="27"/>
    </location>
</feature>
<gene>
    <name evidence="2" type="ORF">UY19_C0002G0008</name>
</gene>